<evidence type="ECO:0000313" key="4">
    <source>
        <dbReference type="Proteomes" id="UP000823388"/>
    </source>
</evidence>
<feature type="region of interest" description="Disordered" evidence="2">
    <location>
        <begin position="143"/>
        <end position="169"/>
    </location>
</feature>
<gene>
    <name evidence="3" type="ORF">PVAP13_3KG460901</name>
</gene>
<dbReference type="GO" id="GO:0017101">
    <property type="term" value="C:aminoacyl-tRNA synthetase multienzyme complex"/>
    <property type="evidence" value="ECO:0007669"/>
    <property type="project" value="TreeGrafter"/>
</dbReference>
<sequence>MASRSGARGCGSGAGHLGSLLGHAGHPLPGQDGVRGAAQGHELRAVRDRRRCRRQRANGGVRQVTHQGVRSVVDVEGAVSFPKEPHVSTTHQVEIQVRKNYCINRAIPTLPFNLEDAARSEAEFEKSVTARVVLHKFLQHPRPPGCTAAPSPCTSSPVSSSVNKNHFNA</sequence>
<dbReference type="InterPro" id="IPR004523">
    <property type="entry name" value="Asp-tRNA_synthase_2"/>
</dbReference>
<dbReference type="GO" id="GO:0005829">
    <property type="term" value="C:cytosol"/>
    <property type="evidence" value="ECO:0007669"/>
    <property type="project" value="TreeGrafter"/>
</dbReference>
<feature type="compositionally biased region" description="Low complexity" evidence="2">
    <location>
        <begin position="21"/>
        <end position="30"/>
    </location>
</feature>
<feature type="compositionally biased region" description="Low complexity" evidence="2">
    <location>
        <begin position="146"/>
        <end position="162"/>
    </location>
</feature>
<dbReference type="PANTHER" id="PTHR43450">
    <property type="entry name" value="ASPARTYL-TRNA SYNTHETASE"/>
    <property type="match status" value="1"/>
</dbReference>
<dbReference type="GO" id="GO:0004815">
    <property type="term" value="F:aspartate-tRNA ligase activity"/>
    <property type="evidence" value="ECO:0007669"/>
    <property type="project" value="InterPro"/>
</dbReference>
<reference evidence="3" key="1">
    <citation type="submission" date="2020-05" db="EMBL/GenBank/DDBJ databases">
        <title>WGS assembly of Panicum virgatum.</title>
        <authorList>
            <person name="Lovell J.T."/>
            <person name="Jenkins J."/>
            <person name="Shu S."/>
            <person name="Juenger T.E."/>
            <person name="Schmutz J."/>
        </authorList>
    </citation>
    <scope>NUCLEOTIDE SEQUENCE</scope>
    <source>
        <strain evidence="3">AP13</strain>
    </source>
</reference>
<dbReference type="Gene3D" id="2.40.50.140">
    <property type="entry name" value="Nucleic acid-binding proteins"/>
    <property type="match status" value="1"/>
</dbReference>
<dbReference type="GO" id="GO:0005524">
    <property type="term" value="F:ATP binding"/>
    <property type="evidence" value="ECO:0007669"/>
    <property type="project" value="InterPro"/>
</dbReference>
<proteinExistence type="predicted"/>
<name>A0A8T0UZL9_PANVG</name>
<feature type="region of interest" description="Disordered" evidence="2">
    <location>
        <begin position="21"/>
        <end position="44"/>
    </location>
</feature>
<dbReference type="GO" id="GO:0003723">
    <property type="term" value="F:RNA binding"/>
    <property type="evidence" value="ECO:0007669"/>
    <property type="project" value="TreeGrafter"/>
</dbReference>
<evidence type="ECO:0000313" key="3">
    <source>
        <dbReference type="EMBL" id="KAG2629642.1"/>
    </source>
</evidence>
<dbReference type="InterPro" id="IPR012340">
    <property type="entry name" value="NA-bd_OB-fold"/>
</dbReference>
<organism evidence="3 4">
    <name type="scientific">Panicum virgatum</name>
    <name type="common">Blackwell switchgrass</name>
    <dbReference type="NCBI Taxonomy" id="38727"/>
    <lineage>
        <taxon>Eukaryota</taxon>
        <taxon>Viridiplantae</taxon>
        <taxon>Streptophyta</taxon>
        <taxon>Embryophyta</taxon>
        <taxon>Tracheophyta</taxon>
        <taxon>Spermatophyta</taxon>
        <taxon>Magnoliopsida</taxon>
        <taxon>Liliopsida</taxon>
        <taxon>Poales</taxon>
        <taxon>Poaceae</taxon>
        <taxon>PACMAD clade</taxon>
        <taxon>Panicoideae</taxon>
        <taxon>Panicodae</taxon>
        <taxon>Paniceae</taxon>
        <taxon>Panicinae</taxon>
        <taxon>Panicum</taxon>
        <taxon>Panicum sect. Hiantes</taxon>
    </lineage>
</organism>
<dbReference type="PANTHER" id="PTHR43450:SF1">
    <property type="entry name" value="ASPARTATE--TRNA LIGASE, CYTOPLASMIC"/>
    <property type="match status" value="1"/>
</dbReference>
<accession>A0A8T0UZL9</accession>
<evidence type="ECO:0000256" key="1">
    <source>
        <dbReference type="ARBA" id="ARBA00022490"/>
    </source>
</evidence>
<comment type="caution">
    <text evidence="3">The sequence shown here is derived from an EMBL/GenBank/DDBJ whole genome shotgun (WGS) entry which is preliminary data.</text>
</comment>
<dbReference type="EMBL" id="CM029041">
    <property type="protein sequence ID" value="KAG2629642.1"/>
    <property type="molecule type" value="Genomic_DNA"/>
</dbReference>
<keyword evidence="1" id="KW-0963">Cytoplasm</keyword>
<dbReference type="Proteomes" id="UP000823388">
    <property type="component" value="Chromosome 3K"/>
</dbReference>
<dbReference type="GO" id="GO:0006422">
    <property type="term" value="P:aspartyl-tRNA aminoacylation"/>
    <property type="evidence" value="ECO:0007669"/>
    <property type="project" value="InterPro"/>
</dbReference>
<protein>
    <submittedName>
        <fullName evidence="3">Uncharacterized protein</fullName>
    </submittedName>
</protein>
<keyword evidence="4" id="KW-1185">Reference proteome</keyword>
<evidence type="ECO:0000256" key="2">
    <source>
        <dbReference type="SAM" id="MobiDB-lite"/>
    </source>
</evidence>
<dbReference type="AlphaFoldDB" id="A0A8T0UZL9"/>